<comment type="catalytic activity">
    <reaction evidence="5">
        <text>a 3'-end uridylyl-uridine-RNA = a 3'-end 2',3'-cyclophospho-uridine-RNA + uridine</text>
        <dbReference type="Rhea" id="RHEA:46052"/>
        <dbReference type="Rhea" id="RHEA-COMP:17384"/>
        <dbReference type="Rhea" id="RHEA-COMP:17385"/>
        <dbReference type="ChEBI" id="CHEBI:16704"/>
        <dbReference type="ChEBI" id="CHEBI:85643"/>
        <dbReference type="ChEBI" id="CHEBI:85644"/>
    </reaction>
    <physiologicalReaction direction="left-to-right" evidence="5">
        <dbReference type="Rhea" id="RHEA:46053"/>
    </physiologicalReaction>
</comment>
<keyword evidence="8" id="KW-0472">Membrane</keyword>
<evidence type="ECO:0000313" key="9">
    <source>
        <dbReference type="EMBL" id="VDM22439.1"/>
    </source>
</evidence>
<keyword evidence="3" id="KW-0456">Lyase</keyword>
<protein>
    <recommendedName>
        <fullName evidence="6">U6 snRNA phosphodiesterase 1</fullName>
    </recommendedName>
    <alternativeName>
        <fullName evidence="7">3'-5' RNA exonuclease USB1</fullName>
    </alternativeName>
</protein>
<accession>A0A0R3WRH2</accession>
<dbReference type="InterPro" id="IPR027521">
    <property type="entry name" value="Usb1"/>
</dbReference>
<dbReference type="OrthoDB" id="49151at2759"/>
<keyword evidence="2" id="KW-0378">Hydrolase</keyword>
<organism evidence="11">
    <name type="scientific">Hydatigena taeniaeformis</name>
    <name type="common">Feline tapeworm</name>
    <name type="synonym">Taenia taeniaeformis</name>
    <dbReference type="NCBI Taxonomy" id="6205"/>
    <lineage>
        <taxon>Eukaryota</taxon>
        <taxon>Metazoa</taxon>
        <taxon>Spiralia</taxon>
        <taxon>Lophotrochozoa</taxon>
        <taxon>Platyhelminthes</taxon>
        <taxon>Cestoda</taxon>
        <taxon>Eucestoda</taxon>
        <taxon>Cyclophyllidea</taxon>
        <taxon>Taeniidae</taxon>
        <taxon>Hydatigera</taxon>
    </lineage>
</organism>
<gene>
    <name evidence="9" type="ORF">TTAC_LOCUS3347</name>
</gene>
<keyword evidence="1" id="KW-0540">Nuclease</keyword>
<evidence type="ECO:0000256" key="5">
    <source>
        <dbReference type="ARBA" id="ARBA00029300"/>
    </source>
</evidence>
<evidence type="ECO:0000256" key="4">
    <source>
        <dbReference type="ARBA" id="ARBA00023242"/>
    </source>
</evidence>
<evidence type="ECO:0000256" key="1">
    <source>
        <dbReference type="ARBA" id="ARBA00022722"/>
    </source>
</evidence>
<dbReference type="WBParaSite" id="TTAC_0000336201-mRNA-1">
    <property type="protein sequence ID" value="TTAC_0000336201-mRNA-1"/>
    <property type="gene ID" value="TTAC_0000336201"/>
</dbReference>
<name>A0A0R3WRH2_HYDTA</name>
<feature type="transmembrane region" description="Helical" evidence="8">
    <location>
        <begin position="77"/>
        <end position="105"/>
    </location>
</feature>
<dbReference type="Proteomes" id="UP000274429">
    <property type="component" value="Unassembled WGS sequence"/>
</dbReference>
<evidence type="ECO:0000256" key="8">
    <source>
        <dbReference type="SAM" id="Phobius"/>
    </source>
</evidence>
<sequence length="230" mass="25783">MALVDYSSSEDEAGCGNEHDFILPPFVYDAKSDVVRFAEIGRTSCSDGRVRSFAHRHGNWATCVFLPGRMNFNSTRLFVGMIVILLAFSSYSASVPLGLFFNALLNNVSTILSQCEQRFYTCEDFHLSLTKIWPILHHWIASFTEAVRGIATKYQRFHITLGEAGFLVNEDKTRLSWCLGDVGGILSPAWKKTCLTSIDHFISSRAPLEGFELESLVLKIGSDKYQLPLL</sequence>
<evidence type="ECO:0000256" key="3">
    <source>
        <dbReference type="ARBA" id="ARBA00023239"/>
    </source>
</evidence>
<evidence type="ECO:0000313" key="11">
    <source>
        <dbReference type="WBParaSite" id="TTAC_0000336201-mRNA-1"/>
    </source>
</evidence>
<dbReference type="GO" id="GO:0000175">
    <property type="term" value="F:3'-5'-RNA exonuclease activity"/>
    <property type="evidence" value="ECO:0007669"/>
    <property type="project" value="TreeGrafter"/>
</dbReference>
<dbReference type="Gene3D" id="3.90.1140.10">
    <property type="entry name" value="Cyclic phosphodiesterase"/>
    <property type="match status" value="1"/>
</dbReference>
<dbReference type="GO" id="GO:0005634">
    <property type="term" value="C:nucleus"/>
    <property type="evidence" value="ECO:0007669"/>
    <property type="project" value="TreeGrafter"/>
</dbReference>
<proteinExistence type="predicted"/>
<keyword evidence="10" id="KW-1185">Reference proteome</keyword>
<dbReference type="STRING" id="6205.A0A0R3WRH2"/>
<keyword evidence="8" id="KW-0812">Transmembrane</keyword>
<dbReference type="GO" id="GO:0016829">
    <property type="term" value="F:lyase activity"/>
    <property type="evidence" value="ECO:0007669"/>
    <property type="project" value="UniProtKB-KW"/>
</dbReference>
<evidence type="ECO:0000256" key="7">
    <source>
        <dbReference type="ARBA" id="ARBA00030030"/>
    </source>
</evidence>
<reference evidence="9 10" key="2">
    <citation type="submission" date="2018-11" db="EMBL/GenBank/DDBJ databases">
        <authorList>
            <consortium name="Pathogen Informatics"/>
        </authorList>
    </citation>
    <scope>NUCLEOTIDE SEQUENCE [LARGE SCALE GENOMIC DNA]</scope>
</reference>
<evidence type="ECO:0000256" key="6">
    <source>
        <dbReference type="ARBA" id="ARBA00029543"/>
    </source>
</evidence>
<dbReference type="PANTHER" id="PTHR13522">
    <property type="entry name" value="U6 SNRNA PHOSPHODIESTERASE 1"/>
    <property type="match status" value="1"/>
</dbReference>
<keyword evidence="4" id="KW-0539">Nucleus</keyword>
<keyword evidence="8" id="KW-1133">Transmembrane helix</keyword>
<dbReference type="Pfam" id="PF09749">
    <property type="entry name" value="HVSL"/>
    <property type="match status" value="1"/>
</dbReference>
<evidence type="ECO:0000256" key="2">
    <source>
        <dbReference type="ARBA" id="ARBA00022801"/>
    </source>
</evidence>
<dbReference type="AlphaFoldDB" id="A0A0R3WRH2"/>
<dbReference type="GO" id="GO:0034477">
    <property type="term" value="P:U6 snRNA 3'-end processing"/>
    <property type="evidence" value="ECO:0007669"/>
    <property type="project" value="InterPro"/>
</dbReference>
<dbReference type="EMBL" id="UYWX01002285">
    <property type="protein sequence ID" value="VDM22439.1"/>
    <property type="molecule type" value="Genomic_DNA"/>
</dbReference>
<reference evidence="11" key="1">
    <citation type="submission" date="2017-02" db="UniProtKB">
        <authorList>
            <consortium name="WormBaseParasite"/>
        </authorList>
    </citation>
    <scope>IDENTIFICATION</scope>
</reference>
<dbReference type="PANTHER" id="PTHR13522:SF3">
    <property type="entry name" value="U6 SNRNA PHOSPHODIESTERASE 1"/>
    <property type="match status" value="1"/>
</dbReference>
<evidence type="ECO:0000313" key="10">
    <source>
        <dbReference type="Proteomes" id="UP000274429"/>
    </source>
</evidence>